<dbReference type="Proteomes" id="UP000221837">
    <property type="component" value="Genome"/>
</dbReference>
<reference evidence="1" key="1">
    <citation type="submission" date="2017-02" db="EMBL/GenBank/DDBJ databases">
        <title>Genome sequence of Serratia marcescens phage BF.</title>
        <authorList>
            <person name="Casey E."/>
            <person name="Fitzgerald B."/>
            <person name="Mahony J."/>
            <person name="Lugli G."/>
            <person name="Ventura M."/>
            <person name="van Sinderen D."/>
        </authorList>
    </citation>
    <scope>NUCLEOTIDE SEQUENCE [LARGE SCALE GENOMIC DNA]</scope>
</reference>
<organism evidence="1 2">
    <name type="scientific">Serratia phage BF</name>
    <dbReference type="NCBI Taxonomy" id="1962671"/>
    <lineage>
        <taxon>Viruses</taxon>
        <taxon>Duplodnaviria</taxon>
        <taxon>Heunggongvirae</taxon>
        <taxon>Uroviricota</taxon>
        <taxon>Caudoviricetes</taxon>
        <taxon>Eneladusvirus</taxon>
        <taxon>Eneladusvirus BF</taxon>
    </lineage>
</organism>
<dbReference type="SUPFAM" id="SSF50985">
    <property type="entry name" value="RCC1/BLIP-II"/>
    <property type="match status" value="1"/>
</dbReference>
<accession>A0A1S6UBK6</accession>
<dbReference type="InterPro" id="IPR009091">
    <property type="entry name" value="RCC1/BLIP-II"/>
</dbReference>
<name>A0A1S6UBK6_9CAUD</name>
<gene>
    <name evidence="1" type="ORF">BF_0549</name>
</gene>
<evidence type="ECO:0000313" key="2">
    <source>
        <dbReference type="Proteomes" id="UP000221837"/>
    </source>
</evidence>
<dbReference type="EMBL" id="KY630187">
    <property type="protein sequence ID" value="AQW89074.1"/>
    <property type="molecule type" value="Genomic_DNA"/>
</dbReference>
<evidence type="ECO:0000313" key="1">
    <source>
        <dbReference type="EMBL" id="AQW89074.1"/>
    </source>
</evidence>
<proteinExistence type="predicted"/>
<dbReference type="Gene3D" id="2.130.10.30">
    <property type="entry name" value="Regulator of chromosome condensation 1/beta-lactamase-inhibitor protein II"/>
    <property type="match status" value="1"/>
</dbReference>
<protein>
    <submittedName>
        <fullName evidence="1">Regulator of chromosome condensation (RCC1) repeat family protein</fullName>
    </submittedName>
</protein>
<sequence length="360" mass="37989">MLPFPIISNTHIIVKVSIVKYVGANGYYLALSNTGNVYSYGTNANGQLGLGDTTQRTTWTLSATGVDDIYLNRNSNTYTSIIRKGKKLLYSGKRGAIIGDSSVSTQVLTWTEFYDLSTLTSDGSTVTDIQSSTGSIGVLLSNKNLYLTGTNLGTGSTSISPVLTLSSSNVDSFSINSTNTYIVRGSELFGTGSNAQLQISNSGTSFSTYTSITTSVSFALGGINNVYIVLLNGEIWGRGQNALISLGLSGSTGNRGLTKLMNTLILLPAKIHCWGYGAAVIGSDGIWGCGQTLYSGSSSSNQTVWTKYYPITSFSGSLIDLTGTNTSTVLHTSTGIYGAGSDLLVNQGTSISYYKLEQPK</sequence>
<keyword evidence="2" id="KW-1185">Reference proteome</keyword>